<dbReference type="InterPro" id="IPR036388">
    <property type="entry name" value="WH-like_DNA-bd_sf"/>
</dbReference>
<dbReference type="Pfam" id="PF00486">
    <property type="entry name" value="Trans_reg_C"/>
    <property type="match status" value="1"/>
</dbReference>
<sequence>MLAKPAHGQTGRMEEQAVSGVGDTGNAAQARMPANAILRVGDHDIDLDRRTVVSRIDGGSRRVTRKSLQVLRVLVDEAGKVVSRETLLARVWPDTLPTDDVLTQAIALLRKAFGDDRGAPRYIETIARGGYRLLAAHAWLAAPAAIADPAPDAATDAPVAAAADRAPAAAAVVRRGWRRWWPLAAAVLLLAAALVLPARFARNAVPAAAGPAREASLQYRAIVSSPGQETAPRLSPDGTQMVFARQDPPAGGQRLYLQRTSQASAQPFTFPAAGEQDSLPAWSRDGRQIAFVRRSSHGCHFMLAAADGGNARVAGPCAGRDTQPFDWTPDGSALVAGGMRADNGSALHRLDLASARWHALAYDVDRDAIDSLPRHSPDGRWLGFRRGTTLADLWLMPAAGGTPRRVTSLRGDIRGWSWLPDSSGLVFSLVKDEVRLFRVDLAGGAPVPLPVLAGGNPTYPDIAARHWSMVFEIDRLRSGMFRFRTDGSGGGEPVFASSGVDLTPGISADGSTLAFVSDRSLHAQLWIGQPAHPQTLRAVAGLVPVPRHPPVWSGDGRRLLVIGRGDGGDRLFEVEVGSDTVKPLPVPAPSPAFAAYTDRADRLLVGTDAGKGRLQLLLYSLPDWRRIASLDDVAVARHDPVGRRVCFTRPARTGLWCADLQLQSVVQYDSRLPDAAHYREWSIVAGTPYYSGPVDGCRTAWLPLGDKHPVGGTRRCLIAAQATLAGSSSVDGEGRWLYASLPLEHDIDVGWTSLQAWATTAR</sequence>
<dbReference type="GO" id="GO:0006355">
    <property type="term" value="P:regulation of DNA-templated transcription"/>
    <property type="evidence" value="ECO:0007669"/>
    <property type="project" value="InterPro"/>
</dbReference>
<dbReference type="OrthoDB" id="626010at2"/>
<dbReference type="SUPFAM" id="SSF82171">
    <property type="entry name" value="DPP6 N-terminal domain-like"/>
    <property type="match status" value="1"/>
</dbReference>
<evidence type="ECO:0000313" key="6">
    <source>
        <dbReference type="EMBL" id="ALJ26791.1"/>
    </source>
</evidence>
<dbReference type="Gene3D" id="2.120.10.30">
    <property type="entry name" value="TolB, C-terminal domain"/>
    <property type="match status" value="2"/>
</dbReference>
<keyword evidence="2 3" id="KW-0238">DNA-binding</keyword>
<dbReference type="Pfam" id="PF07676">
    <property type="entry name" value="PD40"/>
    <property type="match status" value="3"/>
</dbReference>
<feature type="region of interest" description="Disordered" evidence="4">
    <location>
        <begin position="1"/>
        <end position="26"/>
    </location>
</feature>
<evidence type="ECO:0000259" key="5">
    <source>
        <dbReference type="PROSITE" id="PS51755"/>
    </source>
</evidence>
<dbReference type="GO" id="GO:0003677">
    <property type="term" value="F:DNA binding"/>
    <property type="evidence" value="ECO:0007669"/>
    <property type="project" value="UniProtKB-UniRule"/>
</dbReference>
<dbReference type="InterPro" id="IPR011659">
    <property type="entry name" value="WD40"/>
</dbReference>
<dbReference type="PANTHER" id="PTHR36842:SF1">
    <property type="entry name" value="PROTEIN TOLB"/>
    <property type="match status" value="1"/>
</dbReference>
<dbReference type="InterPro" id="IPR011042">
    <property type="entry name" value="6-blade_b-propeller_TolB-like"/>
</dbReference>
<dbReference type="GO" id="GO:0000160">
    <property type="term" value="P:phosphorelay signal transduction system"/>
    <property type="evidence" value="ECO:0007669"/>
    <property type="project" value="InterPro"/>
</dbReference>
<gene>
    <name evidence="6" type="ORF">AOT14_03320</name>
</gene>
<dbReference type="InterPro" id="IPR016032">
    <property type="entry name" value="Sig_transdc_resp-reg_C-effctor"/>
</dbReference>
<dbReference type="SUPFAM" id="SSF46894">
    <property type="entry name" value="C-terminal effector domain of the bipartite response regulators"/>
    <property type="match status" value="1"/>
</dbReference>
<dbReference type="InterPro" id="IPR001867">
    <property type="entry name" value="OmpR/PhoB-type_DNA-bd"/>
</dbReference>
<feature type="DNA-binding region" description="OmpR/PhoB-type" evidence="3">
    <location>
        <begin position="35"/>
        <end position="135"/>
    </location>
</feature>
<keyword evidence="7" id="KW-1185">Reference proteome</keyword>
<dbReference type="SMART" id="SM00862">
    <property type="entry name" value="Trans_reg_C"/>
    <property type="match status" value="1"/>
</dbReference>
<accession>A0A0S1AVI8</accession>
<evidence type="ECO:0000256" key="4">
    <source>
        <dbReference type="SAM" id="MobiDB-lite"/>
    </source>
</evidence>
<dbReference type="CDD" id="cd00383">
    <property type="entry name" value="trans_reg_C"/>
    <property type="match status" value="1"/>
</dbReference>
<protein>
    <submittedName>
        <fullName evidence="6">Transcriptional regulator</fullName>
    </submittedName>
</protein>
<dbReference type="AlphaFoldDB" id="A0A0S1AVI8"/>
<proteinExistence type="inferred from homology"/>
<comment type="similarity">
    <text evidence="1">Belongs to the TolB family.</text>
</comment>
<organism evidence="6 7">
    <name type="scientific">Stenotrophomonas acidaminiphila</name>
    <dbReference type="NCBI Taxonomy" id="128780"/>
    <lineage>
        <taxon>Bacteria</taxon>
        <taxon>Pseudomonadati</taxon>
        <taxon>Pseudomonadota</taxon>
        <taxon>Gammaproteobacteria</taxon>
        <taxon>Lysobacterales</taxon>
        <taxon>Lysobacteraceae</taxon>
        <taxon>Stenotrophomonas</taxon>
    </lineage>
</organism>
<dbReference type="PROSITE" id="PS51755">
    <property type="entry name" value="OMPR_PHOB"/>
    <property type="match status" value="1"/>
</dbReference>
<dbReference type="KEGG" id="sacz:AOT14_03320"/>
<dbReference type="PANTHER" id="PTHR36842">
    <property type="entry name" value="PROTEIN TOLB HOMOLOG"/>
    <property type="match status" value="1"/>
</dbReference>
<reference evidence="6 7" key="1">
    <citation type="journal article" date="2015" name="Genome Announc.">
        <title>Complete Genome Sequencing of Stenotrophomonas acidaminiphila ZAC14D2_NAIMI4_2, a Multidrug-Resistant Strain Isolated from Sediments of a Polluted River in Mexico, Uncovers New Antibiotic Resistance Genes and a Novel Class-II Lasso Peptide Biosynthesis Gene Cluster.</title>
        <authorList>
            <person name="Vinuesa P."/>
            <person name="Ochoa-Sanchez L.E."/>
        </authorList>
    </citation>
    <scope>NUCLEOTIDE SEQUENCE [LARGE SCALE GENOMIC DNA]</scope>
    <source>
        <strain evidence="6 7">ZAC14D2_NAIMI4_2</strain>
    </source>
</reference>
<dbReference type="Gene3D" id="1.10.10.10">
    <property type="entry name" value="Winged helix-like DNA-binding domain superfamily/Winged helix DNA-binding domain"/>
    <property type="match status" value="1"/>
</dbReference>
<dbReference type="Gene3D" id="2.120.10.60">
    <property type="entry name" value="Tricorn protease N-terminal domain"/>
    <property type="match status" value="1"/>
</dbReference>
<dbReference type="EMBL" id="CP012900">
    <property type="protein sequence ID" value="ALJ26791.1"/>
    <property type="molecule type" value="Genomic_DNA"/>
</dbReference>
<dbReference type="SUPFAM" id="SSF50969">
    <property type="entry name" value="YVTN repeat-like/Quinoprotein amine dehydrogenase"/>
    <property type="match status" value="1"/>
</dbReference>
<evidence type="ECO:0000256" key="2">
    <source>
        <dbReference type="ARBA" id="ARBA00023125"/>
    </source>
</evidence>
<dbReference type="Proteomes" id="UP000061010">
    <property type="component" value="Chromosome"/>
</dbReference>
<dbReference type="PATRIC" id="fig|128780.6.peg.341"/>
<evidence type="ECO:0000256" key="3">
    <source>
        <dbReference type="PROSITE-ProRule" id="PRU01091"/>
    </source>
</evidence>
<feature type="domain" description="OmpR/PhoB-type" evidence="5">
    <location>
        <begin position="35"/>
        <end position="135"/>
    </location>
</feature>
<evidence type="ECO:0000256" key="1">
    <source>
        <dbReference type="ARBA" id="ARBA00009820"/>
    </source>
</evidence>
<name>A0A0S1AVI8_9GAMM</name>
<evidence type="ECO:0000313" key="7">
    <source>
        <dbReference type="Proteomes" id="UP000061010"/>
    </source>
</evidence>
<dbReference type="InterPro" id="IPR011044">
    <property type="entry name" value="Quino_amine_DH_bsu"/>
</dbReference>